<dbReference type="InterPro" id="IPR009006">
    <property type="entry name" value="Ala_racemase/Decarboxylase_C"/>
</dbReference>
<evidence type="ECO:0000256" key="4">
    <source>
        <dbReference type="ARBA" id="ARBA00023154"/>
    </source>
</evidence>
<proteinExistence type="inferred from homology"/>
<accession>A0ABP9D695</accession>
<dbReference type="RefSeq" id="WP_425559562.1">
    <property type="nucleotide sequence ID" value="NZ_BAABIS010000001.1"/>
</dbReference>
<dbReference type="PROSITE" id="PS00878">
    <property type="entry name" value="ODR_DC_2_1"/>
    <property type="match status" value="1"/>
</dbReference>
<evidence type="ECO:0000313" key="10">
    <source>
        <dbReference type="EMBL" id="GAA4830987.1"/>
    </source>
</evidence>
<dbReference type="PRINTS" id="PR01179">
    <property type="entry name" value="ODADCRBXLASE"/>
</dbReference>
<keyword evidence="3" id="KW-0663">Pyridoxal phosphate</keyword>
<keyword evidence="11" id="KW-1185">Reference proteome</keyword>
<evidence type="ECO:0000313" key="11">
    <source>
        <dbReference type="Proteomes" id="UP001501752"/>
    </source>
</evidence>
<dbReference type="Gene3D" id="3.20.20.10">
    <property type="entry name" value="Alanine racemase"/>
    <property type="match status" value="1"/>
</dbReference>
<dbReference type="PANTHER" id="PTHR43727:SF3">
    <property type="entry name" value="GROUP IV DECARBOXYLASE"/>
    <property type="match status" value="1"/>
</dbReference>
<name>A0ABP9D695_9ACTN</name>
<organism evidence="10 11">
    <name type="scientific">Kitasatospora terrestris</name>
    <dbReference type="NCBI Taxonomy" id="258051"/>
    <lineage>
        <taxon>Bacteria</taxon>
        <taxon>Bacillati</taxon>
        <taxon>Actinomycetota</taxon>
        <taxon>Actinomycetes</taxon>
        <taxon>Kitasatosporales</taxon>
        <taxon>Streptomycetaceae</taxon>
        <taxon>Kitasatospora</taxon>
    </lineage>
</organism>
<gene>
    <name evidence="10" type="ORF">GCM10023235_01320</name>
</gene>
<dbReference type="EMBL" id="BAABIS010000001">
    <property type="protein sequence ID" value="GAA4830987.1"/>
    <property type="molecule type" value="Genomic_DNA"/>
</dbReference>
<keyword evidence="5" id="KW-0456">Lyase</keyword>
<dbReference type="InterPro" id="IPR029066">
    <property type="entry name" value="PLP-binding_barrel"/>
</dbReference>
<comment type="caution">
    <text evidence="10">The sequence shown here is derived from an EMBL/GenBank/DDBJ whole genome shotgun (WGS) entry which is preliminary data.</text>
</comment>
<evidence type="ECO:0000256" key="5">
    <source>
        <dbReference type="ARBA" id="ARBA00023239"/>
    </source>
</evidence>
<feature type="domain" description="Orn/DAP/Arg decarboxylase 2 C-terminal" evidence="8">
    <location>
        <begin position="307"/>
        <end position="406"/>
    </location>
</feature>
<feature type="domain" description="Orn/DAP/Arg decarboxylase 2 N-terminal" evidence="9">
    <location>
        <begin position="58"/>
        <end position="305"/>
    </location>
</feature>
<reference evidence="11" key="1">
    <citation type="journal article" date="2019" name="Int. J. Syst. Evol. Microbiol.">
        <title>The Global Catalogue of Microorganisms (GCM) 10K type strain sequencing project: providing services to taxonomists for standard genome sequencing and annotation.</title>
        <authorList>
            <consortium name="The Broad Institute Genomics Platform"/>
            <consortium name="The Broad Institute Genome Sequencing Center for Infectious Disease"/>
            <person name="Wu L."/>
            <person name="Ma J."/>
        </authorList>
    </citation>
    <scope>NUCLEOTIDE SEQUENCE [LARGE SCALE GENOMIC DNA]</scope>
    <source>
        <strain evidence="11">JCM 13006</strain>
    </source>
</reference>
<evidence type="ECO:0000256" key="1">
    <source>
        <dbReference type="ARBA" id="ARBA00001933"/>
    </source>
</evidence>
<evidence type="ECO:0000256" key="3">
    <source>
        <dbReference type="ARBA" id="ARBA00022898"/>
    </source>
</evidence>
<evidence type="ECO:0000256" key="6">
    <source>
        <dbReference type="RuleBase" id="RU003737"/>
    </source>
</evidence>
<keyword evidence="4" id="KW-0028">Amino-acid biosynthesis</keyword>
<dbReference type="InterPro" id="IPR022644">
    <property type="entry name" value="De-COase2_N"/>
</dbReference>
<feature type="compositionally biased region" description="Low complexity" evidence="7">
    <location>
        <begin position="1"/>
        <end position="10"/>
    </location>
</feature>
<comment type="similarity">
    <text evidence="6">Belongs to the Orn/Lys/Arg decarboxylase class-II family.</text>
</comment>
<evidence type="ECO:0000256" key="2">
    <source>
        <dbReference type="ARBA" id="ARBA00022793"/>
    </source>
</evidence>
<feature type="region of interest" description="Disordered" evidence="7">
    <location>
        <begin position="455"/>
        <end position="476"/>
    </location>
</feature>
<dbReference type="Pfam" id="PF02784">
    <property type="entry name" value="Orn_Arg_deC_N"/>
    <property type="match status" value="1"/>
</dbReference>
<feature type="region of interest" description="Disordered" evidence="7">
    <location>
        <begin position="1"/>
        <end position="25"/>
    </location>
</feature>
<comment type="cofactor">
    <cofactor evidence="1">
        <name>pyridoxal 5'-phosphate</name>
        <dbReference type="ChEBI" id="CHEBI:597326"/>
    </cofactor>
</comment>
<dbReference type="Pfam" id="PF00278">
    <property type="entry name" value="Orn_DAP_Arg_deC"/>
    <property type="match status" value="1"/>
</dbReference>
<dbReference type="Proteomes" id="UP001501752">
    <property type="component" value="Unassembled WGS sequence"/>
</dbReference>
<dbReference type="InterPro" id="IPR022643">
    <property type="entry name" value="De-COase2_C"/>
</dbReference>
<dbReference type="SUPFAM" id="SSF50621">
    <property type="entry name" value="Alanine racemase C-terminal domain-like"/>
    <property type="match status" value="1"/>
</dbReference>
<evidence type="ECO:0000259" key="8">
    <source>
        <dbReference type="Pfam" id="PF00278"/>
    </source>
</evidence>
<dbReference type="Gene3D" id="2.40.37.10">
    <property type="entry name" value="Lyase, Ornithine Decarboxylase, Chain A, domain 1"/>
    <property type="match status" value="1"/>
</dbReference>
<dbReference type="InterPro" id="IPR000183">
    <property type="entry name" value="Orn/DAP/Arg_de-COase"/>
</dbReference>
<dbReference type="PANTHER" id="PTHR43727">
    <property type="entry name" value="DIAMINOPIMELATE DECARBOXYLASE"/>
    <property type="match status" value="1"/>
</dbReference>
<sequence>MTLARATRPVAEPEPEPVPAADRAGRRDLAVRAAVRAGLLDPEETPLAAFLDLTGIAETAAALRAAWPDGVQVEHTFAAKANSLVPVLRLMRGHGLGCEVASPGELAQALAAGFAPGRLVLDSPAKTLPELRAALASGVTVNIDNFQELGRVDTLVAGHGTGSRIGLRINPQVGLGAIAAMSTAGSESKFGIALGDPGNRERIVQAYLARPWLRWLHVHVGSQGCPLELSAAGVAAVVDLAEEIDERAGAARIEGIDVGGGLPVNFADDRDDPTFSDQVAALQAGSPALLSGRYRLVTELGRALLAKNGFLASRVEYTKVSGGRAVALTHAGVQVAARTVFLPESWPLRVLPYDADGVPRPLDGGARGTVAQDVAGPCCFAGDLVARARELPLLEPGDLVVLPDTGAYYFSTPFHYNSLPQPAVHAFDVDHEGRVRFTLLHRQETVADVVARTLGEAPASEPRQVPAPASGTGGGQ</sequence>
<evidence type="ECO:0000256" key="7">
    <source>
        <dbReference type="SAM" id="MobiDB-lite"/>
    </source>
</evidence>
<dbReference type="InterPro" id="IPR022653">
    <property type="entry name" value="De-COase2_pyr-phos_BS"/>
</dbReference>
<keyword evidence="2" id="KW-0210">Decarboxylase</keyword>
<keyword evidence="4" id="KW-0457">Lysine biosynthesis</keyword>
<dbReference type="InterPro" id="IPR002986">
    <property type="entry name" value="DAP_deCOOHase_LysA"/>
</dbReference>
<dbReference type="PRINTS" id="PR01181">
    <property type="entry name" value="DAPDCRBXLASE"/>
</dbReference>
<dbReference type="SUPFAM" id="SSF51419">
    <property type="entry name" value="PLP-binding barrel"/>
    <property type="match status" value="1"/>
</dbReference>
<protein>
    <submittedName>
        <fullName evidence="10">Diaminopimelate decarboxylase</fullName>
    </submittedName>
</protein>
<evidence type="ECO:0000259" key="9">
    <source>
        <dbReference type="Pfam" id="PF02784"/>
    </source>
</evidence>